<keyword evidence="1" id="KW-0812">Transmembrane</keyword>
<name>A0A7S4GHK5_9EUGL</name>
<gene>
    <name evidence="2" type="ORF">EGYM00163_LOCUS48643</name>
</gene>
<dbReference type="AlphaFoldDB" id="A0A7S4GHK5"/>
<keyword evidence="1" id="KW-0472">Membrane</keyword>
<reference evidence="2" key="1">
    <citation type="submission" date="2021-01" db="EMBL/GenBank/DDBJ databases">
        <authorList>
            <person name="Corre E."/>
            <person name="Pelletier E."/>
            <person name="Niang G."/>
            <person name="Scheremetjew M."/>
            <person name="Finn R."/>
            <person name="Kale V."/>
            <person name="Holt S."/>
            <person name="Cochrane G."/>
            <person name="Meng A."/>
            <person name="Brown T."/>
            <person name="Cohen L."/>
        </authorList>
    </citation>
    <scope>NUCLEOTIDE SEQUENCE</scope>
    <source>
        <strain evidence="2">CCMP1594</strain>
    </source>
</reference>
<protein>
    <submittedName>
        <fullName evidence="2">Uncharacterized protein</fullName>
    </submittedName>
</protein>
<evidence type="ECO:0000256" key="1">
    <source>
        <dbReference type="SAM" id="Phobius"/>
    </source>
</evidence>
<sequence>MISYDTRSKFLKRVKIASHSKELGDWRRVLTSPRVFWGSFVFLVGSICFVVGGARGLASKNNNRWYLAGDITFLVGRLLFLYEGLVALFKHKEFRYKSVAQEPDQFDFAPNQFQATVASPAQYWVLPPIEAAAPTPAFPYPYPNFSPTVQPGTFMPYYKY</sequence>
<feature type="transmembrane region" description="Helical" evidence="1">
    <location>
        <begin position="66"/>
        <end position="89"/>
    </location>
</feature>
<dbReference type="EMBL" id="HBJA01141041">
    <property type="protein sequence ID" value="CAE0837273.1"/>
    <property type="molecule type" value="Transcribed_RNA"/>
</dbReference>
<proteinExistence type="predicted"/>
<keyword evidence="1" id="KW-1133">Transmembrane helix</keyword>
<evidence type="ECO:0000313" key="2">
    <source>
        <dbReference type="EMBL" id="CAE0837273.1"/>
    </source>
</evidence>
<organism evidence="2">
    <name type="scientific">Eutreptiella gymnastica</name>
    <dbReference type="NCBI Taxonomy" id="73025"/>
    <lineage>
        <taxon>Eukaryota</taxon>
        <taxon>Discoba</taxon>
        <taxon>Euglenozoa</taxon>
        <taxon>Euglenida</taxon>
        <taxon>Spirocuta</taxon>
        <taxon>Euglenophyceae</taxon>
        <taxon>Eutreptiales</taxon>
        <taxon>Eutreptiaceae</taxon>
        <taxon>Eutreptiella</taxon>
    </lineage>
</organism>
<accession>A0A7S4GHK5</accession>
<feature type="transmembrane region" description="Helical" evidence="1">
    <location>
        <begin position="35"/>
        <end position="54"/>
    </location>
</feature>